<evidence type="ECO:0000256" key="6">
    <source>
        <dbReference type="SAM" id="Phobius"/>
    </source>
</evidence>
<evidence type="ECO:0000256" key="4">
    <source>
        <dbReference type="ARBA" id="ARBA00022989"/>
    </source>
</evidence>
<feature type="transmembrane region" description="Helical" evidence="6">
    <location>
        <begin position="157"/>
        <end position="179"/>
    </location>
</feature>
<comment type="subcellular location">
    <subcellularLocation>
        <location evidence="1">Membrane</location>
        <topology evidence="1">Multi-pass membrane protein</topology>
    </subcellularLocation>
</comment>
<proteinExistence type="inferred from homology"/>
<dbReference type="InterPro" id="IPR002549">
    <property type="entry name" value="AI-2E-like"/>
</dbReference>
<evidence type="ECO:0000313" key="8">
    <source>
        <dbReference type="Proteomes" id="UP000712157"/>
    </source>
</evidence>
<feature type="transmembrane region" description="Helical" evidence="6">
    <location>
        <begin position="12"/>
        <end position="42"/>
    </location>
</feature>
<dbReference type="RefSeq" id="WP_158347369.1">
    <property type="nucleotide sequence ID" value="NZ_JAHQCW010000012.1"/>
</dbReference>
<dbReference type="Proteomes" id="UP000712157">
    <property type="component" value="Unassembled WGS sequence"/>
</dbReference>
<feature type="transmembrane region" description="Helical" evidence="6">
    <location>
        <begin position="274"/>
        <end position="294"/>
    </location>
</feature>
<keyword evidence="3 6" id="KW-0812">Transmembrane</keyword>
<comment type="similarity">
    <text evidence="2">Belongs to the autoinducer-2 exporter (AI-2E) (TC 2.A.86) family.</text>
</comment>
<feature type="transmembrane region" description="Helical" evidence="6">
    <location>
        <begin position="215"/>
        <end position="234"/>
    </location>
</feature>
<evidence type="ECO:0000256" key="2">
    <source>
        <dbReference type="ARBA" id="ARBA00009773"/>
    </source>
</evidence>
<accession>A0A949K657</accession>
<evidence type="ECO:0000256" key="1">
    <source>
        <dbReference type="ARBA" id="ARBA00004141"/>
    </source>
</evidence>
<comment type="caution">
    <text evidence="7">The sequence shown here is derived from an EMBL/GenBank/DDBJ whole genome shotgun (WGS) entry which is preliminary data.</text>
</comment>
<keyword evidence="8" id="KW-1185">Reference proteome</keyword>
<name>A0A949K657_9FIRM</name>
<dbReference type="EMBL" id="JAHQCW010000012">
    <property type="protein sequence ID" value="MBU9736723.1"/>
    <property type="molecule type" value="Genomic_DNA"/>
</dbReference>
<evidence type="ECO:0000313" key="7">
    <source>
        <dbReference type="EMBL" id="MBU9736723.1"/>
    </source>
</evidence>
<dbReference type="AlphaFoldDB" id="A0A949K657"/>
<feature type="transmembrane region" description="Helical" evidence="6">
    <location>
        <begin position="306"/>
        <end position="336"/>
    </location>
</feature>
<feature type="transmembrane region" description="Helical" evidence="6">
    <location>
        <begin position="240"/>
        <end position="267"/>
    </location>
</feature>
<gene>
    <name evidence="7" type="ORF">KTH89_09245</name>
</gene>
<protein>
    <submittedName>
        <fullName evidence="7">AI-2E family transporter</fullName>
    </submittedName>
</protein>
<sequence>MNWKLTNRKKATLVMIAVTIAVYLGMKYLLPLVIPFLAALFLARFMQPLIRKIRKKIKINSGLLAGIFLLIAGGLLFFLLFLLTEKLISQIVYLLNHLSLYESRLRNILYGCCCSLEDWIKIPAEQLQNIILENITVFIENLQVNLIPRIMNQSVNYIRIFVEILGVVLITVISTILIAKDFDKLKECNSKYIYYRYIQNLGHHLMAAGGSYLKAQLLIMTIIAVICTLGLLLLRNPYALLAGIGIGLLDALPVFGTGSVLIPWVIIELLRGNFFQAAILFTIYIICSCTREFLEPKLIGDKLGFPPIVIIITIYIGLKLFGITGVFLGPISLLLIGEIVREIFIHYNLSLKK</sequence>
<dbReference type="GO" id="GO:0016020">
    <property type="term" value="C:membrane"/>
    <property type="evidence" value="ECO:0007669"/>
    <property type="project" value="UniProtKB-SubCell"/>
</dbReference>
<dbReference type="GO" id="GO:0055085">
    <property type="term" value="P:transmembrane transport"/>
    <property type="evidence" value="ECO:0007669"/>
    <property type="project" value="TreeGrafter"/>
</dbReference>
<reference evidence="7" key="1">
    <citation type="submission" date="2021-06" db="EMBL/GenBank/DDBJ databases">
        <title>Description of novel taxa of the family Lachnospiraceae.</title>
        <authorList>
            <person name="Chaplin A.V."/>
            <person name="Sokolova S.R."/>
            <person name="Pikina A.P."/>
            <person name="Korzhanova M."/>
            <person name="Belova V."/>
            <person name="Korostin D."/>
            <person name="Efimov B.A."/>
        </authorList>
    </citation>
    <scope>NUCLEOTIDE SEQUENCE</scope>
    <source>
        <strain evidence="7">ASD5720</strain>
    </source>
</reference>
<evidence type="ECO:0000256" key="3">
    <source>
        <dbReference type="ARBA" id="ARBA00022692"/>
    </source>
</evidence>
<keyword evidence="5 6" id="KW-0472">Membrane</keyword>
<dbReference type="PANTHER" id="PTHR21716:SF68">
    <property type="entry name" value="TRANSPORT PROTEIN YTVI-RELATED"/>
    <property type="match status" value="1"/>
</dbReference>
<evidence type="ECO:0000256" key="5">
    <source>
        <dbReference type="ARBA" id="ARBA00023136"/>
    </source>
</evidence>
<dbReference type="PANTHER" id="PTHR21716">
    <property type="entry name" value="TRANSMEMBRANE PROTEIN"/>
    <property type="match status" value="1"/>
</dbReference>
<keyword evidence="4 6" id="KW-1133">Transmembrane helix</keyword>
<feature type="transmembrane region" description="Helical" evidence="6">
    <location>
        <begin position="63"/>
        <end position="83"/>
    </location>
</feature>
<organism evidence="7 8">
    <name type="scientific">Diplocloster agilis</name>
    <dbReference type="NCBI Taxonomy" id="2850323"/>
    <lineage>
        <taxon>Bacteria</taxon>
        <taxon>Bacillati</taxon>
        <taxon>Bacillota</taxon>
        <taxon>Clostridia</taxon>
        <taxon>Lachnospirales</taxon>
        <taxon>Lachnospiraceae</taxon>
        <taxon>Diplocloster</taxon>
    </lineage>
</organism>
<dbReference type="Pfam" id="PF01594">
    <property type="entry name" value="AI-2E_transport"/>
    <property type="match status" value="1"/>
</dbReference>